<gene>
    <name evidence="3" type="ORF">LF296_00935</name>
</gene>
<sequence>MTTRKKLADKDLKALWALSAGKCANPSCNRDLIESTTRHSLVVIGEQAHIIAHSIDGPRGEKNQSNVNIDSPENLILLCSTCHTLIDKAEQDYPLEKLQDWKKEHENKVKSIFKDKKFENLKNLKLEIKKLLDENHYLFNEYGPSSEVAQNLLSNSVELWHKHIVEDILPNNRKIINLIETNIELWTNHLVFIKMKAHVNAYEQHFIKPIEKYQLFPIEFSEYINE</sequence>
<keyword evidence="1" id="KW-0175">Coiled coil</keyword>
<keyword evidence="3" id="KW-0378">Hydrolase</keyword>
<dbReference type="RefSeq" id="WP_047430098.1">
    <property type="nucleotide sequence ID" value="NZ_CP085083.1"/>
</dbReference>
<dbReference type="GO" id="GO:0004519">
    <property type="term" value="F:endonuclease activity"/>
    <property type="evidence" value="ECO:0007669"/>
    <property type="project" value="UniProtKB-KW"/>
</dbReference>
<dbReference type="InterPro" id="IPR003615">
    <property type="entry name" value="HNH_nuc"/>
</dbReference>
<dbReference type="Pfam" id="PF13391">
    <property type="entry name" value="HNH_2"/>
    <property type="match status" value="1"/>
</dbReference>
<dbReference type="CDD" id="cd00085">
    <property type="entry name" value="HNHc"/>
    <property type="match status" value="1"/>
</dbReference>
<evidence type="ECO:0000256" key="1">
    <source>
        <dbReference type="SAM" id="Coils"/>
    </source>
</evidence>
<reference evidence="3" key="1">
    <citation type="journal article" date="2022" name="Front Environ Sci">
        <title>Complete genome sequence analysis of a novel alkane-degrading bacterial strain, Acinetobacter vivianii KJ-1, and its diesel degradation ability.</title>
        <authorList>
            <person name="Zhang Y."/>
            <person name="Song F."/>
            <person name="Wang J."/>
            <person name="Zhao Q."/>
            <person name="Zheng L."/>
            <person name="Wang Z."/>
            <person name="Zhang X."/>
            <person name="Gao Y."/>
            <person name="Chen G."/>
            <person name="Huang Y."/>
        </authorList>
    </citation>
    <scope>NUCLEOTIDE SEQUENCE</scope>
    <source>
        <strain evidence="3">KJ-1</strain>
    </source>
</reference>
<protein>
    <submittedName>
        <fullName evidence="3">HNH endonuclease signature motif containing protein</fullName>
    </submittedName>
</protein>
<feature type="domain" description="HNH nuclease" evidence="2">
    <location>
        <begin position="43"/>
        <end position="88"/>
    </location>
</feature>
<feature type="coiled-coil region" evidence="1">
    <location>
        <begin position="114"/>
        <end position="141"/>
    </location>
</feature>
<evidence type="ECO:0000313" key="3">
    <source>
        <dbReference type="EMBL" id="WDZ51409.1"/>
    </source>
</evidence>
<dbReference type="AlphaFoldDB" id="A0AAJ6NJ54"/>
<accession>A0AAJ6NJ54</accession>
<evidence type="ECO:0000313" key="4">
    <source>
        <dbReference type="Proteomes" id="UP001199528"/>
    </source>
</evidence>
<dbReference type="Proteomes" id="UP001199528">
    <property type="component" value="Chromosome"/>
</dbReference>
<organism evidence="3 4">
    <name type="scientific">Acinetobacter vivianii</name>
    <dbReference type="NCBI Taxonomy" id="1776742"/>
    <lineage>
        <taxon>Bacteria</taxon>
        <taxon>Pseudomonadati</taxon>
        <taxon>Pseudomonadota</taxon>
        <taxon>Gammaproteobacteria</taxon>
        <taxon>Moraxellales</taxon>
        <taxon>Moraxellaceae</taxon>
        <taxon>Acinetobacter</taxon>
    </lineage>
</organism>
<reference evidence="3" key="2">
    <citation type="submission" date="2023-02" db="EMBL/GenBank/DDBJ databases">
        <authorList>
            <person name="Huang Y."/>
            <person name="Zhang Y."/>
            <person name="Zhang T."/>
            <person name="Wang J."/>
        </authorList>
    </citation>
    <scope>NUCLEOTIDE SEQUENCE</scope>
    <source>
        <strain evidence="3">KJ-1</strain>
    </source>
</reference>
<keyword evidence="3" id="KW-0255">Endonuclease</keyword>
<evidence type="ECO:0000259" key="2">
    <source>
        <dbReference type="Pfam" id="PF13391"/>
    </source>
</evidence>
<dbReference type="KEGG" id="aviv:LF296_00935"/>
<name>A0AAJ6NJ54_9GAMM</name>
<proteinExistence type="predicted"/>
<dbReference type="EMBL" id="CP085083">
    <property type="protein sequence ID" value="WDZ51409.1"/>
    <property type="molecule type" value="Genomic_DNA"/>
</dbReference>
<keyword evidence="3" id="KW-0540">Nuclease</keyword>